<organism evidence="1">
    <name type="scientific">Anguilla anguilla</name>
    <name type="common">European freshwater eel</name>
    <name type="synonym">Muraena anguilla</name>
    <dbReference type="NCBI Taxonomy" id="7936"/>
    <lineage>
        <taxon>Eukaryota</taxon>
        <taxon>Metazoa</taxon>
        <taxon>Chordata</taxon>
        <taxon>Craniata</taxon>
        <taxon>Vertebrata</taxon>
        <taxon>Euteleostomi</taxon>
        <taxon>Actinopterygii</taxon>
        <taxon>Neopterygii</taxon>
        <taxon>Teleostei</taxon>
        <taxon>Anguilliformes</taxon>
        <taxon>Anguillidae</taxon>
        <taxon>Anguilla</taxon>
    </lineage>
</organism>
<dbReference type="AlphaFoldDB" id="A0A0E9Q0P1"/>
<proteinExistence type="predicted"/>
<name>A0A0E9Q0P1_ANGAN</name>
<reference evidence="1" key="2">
    <citation type="journal article" date="2015" name="Fish Shellfish Immunol.">
        <title>Early steps in the European eel (Anguilla anguilla)-Vibrio vulnificus interaction in the gills: Role of the RtxA13 toxin.</title>
        <authorList>
            <person name="Callol A."/>
            <person name="Pajuelo D."/>
            <person name="Ebbesson L."/>
            <person name="Teles M."/>
            <person name="MacKenzie S."/>
            <person name="Amaro C."/>
        </authorList>
    </citation>
    <scope>NUCLEOTIDE SEQUENCE</scope>
</reference>
<accession>A0A0E9Q0P1</accession>
<protein>
    <submittedName>
        <fullName evidence="1">Uncharacterized protein</fullName>
    </submittedName>
</protein>
<sequence length="41" mass="4709">MLTGETKTGEGKAHLAYNQLSWRPLLSSEYKPSQVFCNLYF</sequence>
<evidence type="ECO:0000313" key="1">
    <source>
        <dbReference type="EMBL" id="JAH10446.1"/>
    </source>
</evidence>
<reference evidence="1" key="1">
    <citation type="submission" date="2014-11" db="EMBL/GenBank/DDBJ databases">
        <authorList>
            <person name="Amaro Gonzalez C."/>
        </authorList>
    </citation>
    <scope>NUCLEOTIDE SEQUENCE</scope>
</reference>
<dbReference type="EMBL" id="GBXM01098131">
    <property type="protein sequence ID" value="JAH10446.1"/>
    <property type="molecule type" value="Transcribed_RNA"/>
</dbReference>